<gene>
    <name evidence="1" type="ORF">SARC_08374</name>
</gene>
<dbReference type="RefSeq" id="XP_014153129.1">
    <property type="nucleotide sequence ID" value="XM_014297654.1"/>
</dbReference>
<dbReference type="EMBL" id="KQ242344">
    <property type="protein sequence ID" value="KNC79227.1"/>
    <property type="molecule type" value="Genomic_DNA"/>
</dbReference>
<dbReference type="GeneID" id="25908878"/>
<dbReference type="Proteomes" id="UP000054560">
    <property type="component" value="Unassembled WGS sequence"/>
</dbReference>
<evidence type="ECO:0000313" key="2">
    <source>
        <dbReference type="Proteomes" id="UP000054560"/>
    </source>
</evidence>
<reference evidence="1 2" key="1">
    <citation type="submission" date="2011-02" db="EMBL/GenBank/DDBJ databases">
        <title>The Genome Sequence of Sphaeroforma arctica JP610.</title>
        <authorList>
            <consortium name="The Broad Institute Genome Sequencing Platform"/>
            <person name="Russ C."/>
            <person name="Cuomo C."/>
            <person name="Young S.K."/>
            <person name="Zeng Q."/>
            <person name="Gargeya S."/>
            <person name="Alvarado L."/>
            <person name="Berlin A."/>
            <person name="Chapman S.B."/>
            <person name="Chen Z."/>
            <person name="Freedman E."/>
            <person name="Gellesch M."/>
            <person name="Goldberg J."/>
            <person name="Griggs A."/>
            <person name="Gujja S."/>
            <person name="Heilman E."/>
            <person name="Heiman D."/>
            <person name="Howarth C."/>
            <person name="Mehta T."/>
            <person name="Neiman D."/>
            <person name="Pearson M."/>
            <person name="Roberts A."/>
            <person name="Saif S."/>
            <person name="Shea T."/>
            <person name="Shenoy N."/>
            <person name="Sisk P."/>
            <person name="Stolte C."/>
            <person name="Sykes S."/>
            <person name="White J."/>
            <person name="Yandava C."/>
            <person name="Burger G."/>
            <person name="Gray M.W."/>
            <person name="Holland P.W.H."/>
            <person name="King N."/>
            <person name="Lang F.B.F."/>
            <person name="Roger A.J."/>
            <person name="Ruiz-Trillo I."/>
            <person name="Haas B."/>
            <person name="Nusbaum C."/>
            <person name="Birren B."/>
        </authorList>
    </citation>
    <scope>NUCLEOTIDE SEQUENCE [LARGE SCALE GENOMIC DNA]</scope>
    <source>
        <strain evidence="1 2">JP610</strain>
    </source>
</reference>
<accession>A0A0L0FQZ2</accession>
<organism evidence="1 2">
    <name type="scientific">Sphaeroforma arctica JP610</name>
    <dbReference type="NCBI Taxonomy" id="667725"/>
    <lineage>
        <taxon>Eukaryota</taxon>
        <taxon>Ichthyosporea</taxon>
        <taxon>Ichthyophonida</taxon>
        <taxon>Sphaeroforma</taxon>
    </lineage>
</organism>
<sequence>MLVCPYMPNSDWWGVMAKMLAREPIVIPPQKGVFFRHGHEPLEDPPWGPTLLYRIPYTKRVSLSDEFWAGVHALAKHPVAGCALAPALKFHPQRAPLVPTDREEGSLVEDSTDSGEQAQALREGFIRRREQRRQASAKLLAKQGDSPYTIKGLQLTWPEVRNVIGAAHNVYMHAGADKVWPSFRSCMAGLAWVT</sequence>
<dbReference type="AlphaFoldDB" id="A0A0L0FQZ2"/>
<proteinExistence type="predicted"/>
<evidence type="ECO:0000313" key="1">
    <source>
        <dbReference type="EMBL" id="KNC79227.1"/>
    </source>
</evidence>
<name>A0A0L0FQZ2_9EUKA</name>
<keyword evidence="2" id="KW-1185">Reference proteome</keyword>
<protein>
    <submittedName>
        <fullName evidence="1">Uncharacterized protein</fullName>
    </submittedName>
</protein>